<reference evidence="8" key="2">
    <citation type="submission" date="2020-05" db="UniProtKB">
        <authorList>
            <consortium name="EnsemblMetazoa"/>
        </authorList>
    </citation>
    <scope>IDENTIFICATION</scope>
    <source>
        <strain evidence="8">maculatus3</strain>
    </source>
</reference>
<feature type="domain" description="Chitin-binding type-2" evidence="7">
    <location>
        <begin position="522"/>
        <end position="579"/>
    </location>
</feature>
<feature type="domain" description="Chitin-binding type-2" evidence="7">
    <location>
        <begin position="40"/>
        <end position="98"/>
    </location>
</feature>
<feature type="chain" id="PRO_5008135871" description="Chitin-binding type-2 domain-containing protein" evidence="6">
    <location>
        <begin position="25"/>
        <end position="850"/>
    </location>
</feature>
<feature type="domain" description="Chitin-binding type-2" evidence="7">
    <location>
        <begin position="166"/>
        <end position="222"/>
    </location>
</feature>
<evidence type="ECO:0000256" key="5">
    <source>
        <dbReference type="ARBA" id="ARBA00023180"/>
    </source>
</evidence>
<dbReference type="EnsemblMetazoa" id="AMAM008335-RA">
    <property type="protein sequence ID" value="AMAM008335-PA"/>
    <property type="gene ID" value="AMAM008335"/>
</dbReference>
<name>A0A182SK29_9DIPT</name>
<feature type="domain" description="Chitin-binding type-2" evidence="7">
    <location>
        <begin position="224"/>
        <end position="281"/>
    </location>
</feature>
<feature type="domain" description="Chitin-binding type-2" evidence="7">
    <location>
        <begin position="405"/>
        <end position="462"/>
    </location>
</feature>
<dbReference type="AlphaFoldDB" id="A0A182SK29"/>
<dbReference type="PANTHER" id="PTHR23301">
    <property type="entry name" value="CHITIN BINDING PERITROPHIN-A"/>
    <property type="match status" value="1"/>
</dbReference>
<dbReference type="GO" id="GO:0008061">
    <property type="term" value="F:chitin binding"/>
    <property type="evidence" value="ECO:0007669"/>
    <property type="project" value="UniProtKB-KW"/>
</dbReference>
<dbReference type="PANTHER" id="PTHR23301:SF0">
    <property type="entry name" value="CHITIN-BINDING TYPE-2 DOMAIN-CONTAINING PROTEIN-RELATED"/>
    <property type="match status" value="1"/>
</dbReference>
<feature type="domain" description="Chitin-binding type-2" evidence="7">
    <location>
        <begin position="344"/>
        <end position="401"/>
    </location>
</feature>
<dbReference type="PROSITE" id="PS50940">
    <property type="entry name" value="CHIT_BIND_II"/>
    <property type="match status" value="13"/>
</dbReference>
<evidence type="ECO:0000256" key="1">
    <source>
        <dbReference type="ARBA" id="ARBA00022669"/>
    </source>
</evidence>
<keyword evidence="1" id="KW-0147">Chitin-binding</keyword>
<keyword evidence="2 6" id="KW-0732">Signal</keyword>
<feature type="signal peptide" evidence="6">
    <location>
        <begin position="1"/>
        <end position="24"/>
    </location>
</feature>
<feature type="domain" description="Chitin-binding type-2" evidence="7">
    <location>
        <begin position="464"/>
        <end position="520"/>
    </location>
</feature>
<feature type="domain" description="Chitin-binding type-2" evidence="7">
    <location>
        <begin position="642"/>
        <end position="699"/>
    </location>
</feature>
<dbReference type="SUPFAM" id="SSF57625">
    <property type="entry name" value="Invertebrate chitin-binding proteins"/>
    <property type="match status" value="13"/>
</dbReference>
<evidence type="ECO:0000256" key="2">
    <source>
        <dbReference type="ARBA" id="ARBA00022729"/>
    </source>
</evidence>
<evidence type="ECO:0000313" key="8">
    <source>
        <dbReference type="EnsemblMetazoa" id="AMAM008335-PA"/>
    </source>
</evidence>
<feature type="domain" description="Chitin-binding type-2" evidence="7">
    <location>
        <begin position="583"/>
        <end position="640"/>
    </location>
</feature>
<dbReference type="InterPro" id="IPR036508">
    <property type="entry name" value="Chitin-bd_dom_sf"/>
</dbReference>
<proteinExistence type="predicted"/>
<dbReference type="VEuPathDB" id="VectorBase:AMAM008335"/>
<dbReference type="InterPro" id="IPR002557">
    <property type="entry name" value="Chitin-bd_dom"/>
</dbReference>
<keyword evidence="9" id="KW-1185">Reference proteome</keyword>
<accession>A0A182SK29</accession>
<dbReference type="GO" id="GO:0005576">
    <property type="term" value="C:extracellular region"/>
    <property type="evidence" value="ECO:0007669"/>
    <property type="project" value="InterPro"/>
</dbReference>
<keyword evidence="5" id="KW-0325">Glycoprotein</keyword>
<evidence type="ECO:0000256" key="3">
    <source>
        <dbReference type="ARBA" id="ARBA00022737"/>
    </source>
</evidence>
<organism evidence="8 9">
    <name type="scientific">Anopheles maculatus</name>
    <dbReference type="NCBI Taxonomy" id="74869"/>
    <lineage>
        <taxon>Eukaryota</taxon>
        <taxon>Metazoa</taxon>
        <taxon>Ecdysozoa</taxon>
        <taxon>Arthropoda</taxon>
        <taxon>Hexapoda</taxon>
        <taxon>Insecta</taxon>
        <taxon>Pterygota</taxon>
        <taxon>Neoptera</taxon>
        <taxon>Endopterygota</taxon>
        <taxon>Diptera</taxon>
        <taxon>Nematocera</taxon>
        <taxon>Culicoidea</taxon>
        <taxon>Culicidae</taxon>
        <taxon>Anophelinae</taxon>
        <taxon>Anopheles</taxon>
        <taxon>Anopheles maculatus group</taxon>
    </lineage>
</organism>
<keyword evidence="3" id="KW-0677">Repeat</keyword>
<feature type="domain" description="Chitin-binding type-2" evidence="7">
    <location>
        <begin position="703"/>
        <end position="760"/>
    </location>
</feature>
<dbReference type="Gene3D" id="2.170.140.10">
    <property type="entry name" value="Chitin binding domain"/>
    <property type="match status" value="8"/>
</dbReference>
<keyword evidence="4" id="KW-1015">Disulfide bond</keyword>
<evidence type="ECO:0000256" key="4">
    <source>
        <dbReference type="ARBA" id="ARBA00023157"/>
    </source>
</evidence>
<evidence type="ECO:0000259" key="7">
    <source>
        <dbReference type="PROSITE" id="PS50940"/>
    </source>
</evidence>
<feature type="domain" description="Chitin-binding type-2" evidence="7">
    <location>
        <begin position="106"/>
        <end position="162"/>
    </location>
</feature>
<feature type="domain" description="Chitin-binding type-2" evidence="7">
    <location>
        <begin position="762"/>
        <end position="818"/>
    </location>
</feature>
<sequence length="850" mass="91847">MGKTLTCQAGTLLLLVLAALQASSEETLTYSVRVNDHSLDAVCVGVTAGIFPHPDPSLCDVFVSCTFEQPTANQCADGFIFDPIVQRCVQGDREQCADRTPEPDWSVFCADVSYAFYEHPNMCWEFVFCSLGTANRYSCPLGEIWSQRDGACLPGSWDSCELVIVEASCEGQPDGVLPYSPDCSRYMRCTGGHTNIIDCPRGEVFEEQVGQCVVGNTESCMRLDNICQGELDGTVLVHPNECDLFVLCQGGSATAHQCPTDEILNVQAQFCAPGNADTCQFHPQETMCRNATNGAIYPLPGDCTQFVLCSAGESITMNCPTGQILYAPSGSCRPGNTNTCELLGSVCQDQPDGSMIAHPSLCEIYILCQGGSAMIRSCPSQEILRPDVQFCVPGNLRTCEYEPLDRMCVGQMDAVSFPHPTDCAMFVVCQNQRAQVQTCLAGSVYNAQRRTCVPGNEATCEEFNSICSGRPDGIIPHPTKCTAYVYCSAGRPVFEQCSPGTIYKQGLSGCVVGDTEACTHATNICTDHPDGTLLEHPNECNLIVMCMAHQPGVMFCPVGEIFNMKVEFCTPGDTKTCQMHPVETMCANMPHGSVYPHPSDCTQYVRCNGGQPIVTSCPVGHVLHAGSGSCRPGNTNTCEFIENVCKNKHDGLVLKHPSHCGQFIWCQGGTVSVQPCPVDEILRPDAQFCVPGDSNTCEFDPVDRMCIRKSDYSRFPHPTDCSLFVACQGQNALVQSCPSGSVYHAATRSCVPGNEVTCERFDNICSGNVDKIIPHPLVCTAYIHCFSNMAVFEQCALGTVFDRELGGCIVGNTKTCVSVGDLCEGQPDGKLVAHPNECELYLIPITMPSG</sequence>
<dbReference type="SMART" id="SM00494">
    <property type="entry name" value="ChtBD2"/>
    <property type="match status" value="13"/>
</dbReference>
<reference evidence="9" key="1">
    <citation type="submission" date="2013-09" db="EMBL/GenBank/DDBJ databases">
        <title>The Genome Sequence of Anopheles maculatus species B.</title>
        <authorList>
            <consortium name="The Broad Institute Genomics Platform"/>
            <person name="Neafsey D.E."/>
            <person name="Besansky N."/>
            <person name="Howell P."/>
            <person name="Walton C."/>
            <person name="Young S.K."/>
            <person name="Zeng Q."/>
            <person name="Gargeya S."/>
            <person name="Fitzgerald M."/>
            <person name="Haas B."/>
            <person name="Abouelleil A."/>
            <person name="Allen A.W."/>
            <person name="Alvarado L."/>
            <person name="Arachchi H.M."/>
            <person name="Berlin A.M."/>
            <person name="Chapman S.B."/>
            <person name="Gainer-Dewar J."/>
            <person name="Goldberg J."/>
            <person name="Griggs A."/>
            <person name="Gujja S."/>
            <person name="Hansen M."/>
            <person name="Howarth C."/>
            <person name="Imamovic A."/>
            <person name="Ireland A."/>
            <person name="Larimer J."/>
            <person name="McCowan C."/>
            <person name="Murphy C."/>
            <person name="Pearson M."/>
            <person name="Poon T.W."/>
            <person name="Priest M."/>
            <person name="Roberts A."/>
            <person name="Saif S."/>
            <person name="Shea T."/>
            <person name="Sisk P."/>
            <person name="Sykes S."/>
            <person name="Wortman J."/>
            <person name="Nusbaum C."/>
            <person name="Birren B."/>
        </authorList>
    </citation>
    <scope>NUCLEOTIDE SEQUENCE [LARGE SCALE GENOMIC DNA]</scope>
    <source>
        <strain evidence="9">maculatus3</strain>
    </source>
</reference>
<evidence type="ECO:0000256" key="6">
    <source>
        <dbReference type="SAM" id="SignalP"/>
    </source>
</evidence>
<dbReference type="Proteomes" id="UP000075901">
    <property type="component" value="Unassembled WGS sequence"/>
</dbReference>
<dbReference type="InterPro" id="IPR051940">
    <property type="entry name" value="Chitin_bind-dev_reg"/>
</dbReference>
<evidence type="ECO:0000313" key="9">
    <source>
        <dbReference type="Proteomes" id="UP000075901"/>
    </source>
</evidence>
<dbReference type="Pfam" id="PF01607">
    <property type="entry name" value="CBM_14"/>
    <property type="match status" value="13"/>
</dbReference>
<protein>
    <recommendedName>
        <fullName evidence="7">Chitin-binding type-2 domain-containing protein</fullName>
    </recommendedName>
</protein>
<feature type="domain" description="Chitin-binding type-2" evidence="7">
    <location>
        <begin position="285"/>
        <end position="342"/>
    </location>
</feature>